<keyword evidence="3" id="KW-0998">Cell outer membrane</keyword>
<reference evidence="4 5" key="1">
    <citation type="submission" date="2018-03" db="EMBL/GenBank/DDBJ databases">
        <title>Diversity of phytobeneficial traits revealed by whole-genome analysis of worldwide-isolated phenazine-producing Pseudomonas spp.</title>
        <authorList>
            <person name="Biessy A."/>
            <person name="Novinscak A."/>
            <person name="Blom J."/>
            <person name="Leger G."/>
            <person name="Thomashow L.S."/>
            <person name="Cazorla F.M."/>
            <person name="Josic D."/>
            <person name="Filion M."/>
        </authorList>
    </citation>
    <scope>NUCLEOTIDE SEQUENCE [LARGE SCALE GENOMIC DNA]</scope>
    <source>
        <strain evidence="4 5">B25</strain>
    </source>
</reference>
<proteinExistence type="predicted"/>
<evidence type="ECO:0000313" key="4">
    <source>
        <dbReference type="EMBL" id="AZE47132.1"/>
    </source>
</evidence>
<dbReference type="SUPFAM" id="SSF56935">
    <property type="entry name" value="Porins"/>
    <property type="match status" value="1"/>
</dbReference>
<keyword evidence="2" id="KW-0472">Membrane</keyword>
<dbReference type="EMBL" id="CP027753">
    <property type="protein sequence ID" value="AZE47132.1"/>
    <property type="molecule type" value="Genomic_DNA"/>
</dbReference>
<dbReference type="AlphaFoldDB" id="A0A3G7TL91"/>
<dbReference type="InterPro" id="IPR036942">
    <property type="entry name" value="Beta-barrel_TonB_sf"/>
</dbReference>
<sequence length="148" mass="16881">MSRPFISIQGASFSRPASYTNPWGPNVWARDIPPRKWVATLGVKIPQWDAQVGWQGQWVRQTDRVPSDVYPSGSASAAGDSYWDQYENDRYNVQGLFANWKPQQPYLKGTEVNFTLDNMFNRDYRPPLSGENASSLGRNAKISVTRFF</sequence>
<keyword evidence="4" id="KW-0675">Receptor</keyword>
<dbReference type="Proteomes" id="UP000268048">
    <property type="component" value="Chromosome"/>
</dbReference>
<protein>
    <submittedName>
        <fullName evidence="4">Ton-B dependent receptor</fullName>
    </submittedName>
</protein>
<accession>A0A3G7TL91</accession>
<dbReference type="GO" id="GO:0009279">
    <property type="term" value="C:cell outer membrane"/>
    <property type="evidence" value="ECO:0007669"/>
    <property type="project" value="UniProtKB-SubCell"/>
</dbReference>
<organism evidence="4 5">
    <name type="scientific">Pseudomonas chlororaphis</name>
    <dbReference type="NCBI Taxonomy" id="587753"/>
    <lineage>
        <taxon>Bacteria</taxon>
        <taxon>Pseudomonadati</taxon>
        <taxon>Pseudomonadota</taxon>
        <taxon>Gammaproteobacteria</taxon>
        <taxon>Pseudomonadales</taxon>
        <taxon>Pseudomonadaceae</taxon>
        <taxon>Pseudomonas</taxon>
    </lineage>
</organism>
<name>A0A3G7TL91_9PSED</name>
<evidence type="ECO:0000256" key="2">
    <source>
        <dbReference type="ARBA" id="ARBA00023136"/>
    </source>
</evidence>
<comment type="subcellular location">
    <subcellularLocation>
        <location evidence="1">Cell outer membrane</location>
    </subcellularLocation>
</comment>
<dbReference type="Gene3D" id="2.40.170.20">
    <property type="entry name" value="TonB-dependent receptor, beta-barrel domain"/>
    <property type="match status" value="1"/>
</dbReference>
<gene>
    <name evidence="4" type="ORF">C4K04_1442</name>
</gene>
<evidence type="ECO:0000313" key="5">
    <source>
        <dbReference type="Proteomes" id="UP000268048"/>
    </source>
</evidence>
<evidence type="ECO:0000256" key="1">
    <source>
        <dbReference type="ARBA" id="ARBA00004442"/>
    </source>
</evidence>
<evidence type="ECO:0000256" key="3">
    <source>
        <dbReference type="ARBA" id="ARBA00023237"/>
    </source>
</evidence>